<accession>A0ACC6PAA0</accession>
<name>A0ACC6PAA0_9BACL</name>
<gene>
    <name evidence="1" type="ORF">WKI47_08030</name>
</gene>
<protein>
    <submittedName>
        <fullName evidence="1">Iron ABC transporter permease</fullName>
    </submittedName>
</protein>
<evidence type="ECO:0000313" key="1">
    <source>
        <dbReference type="EMBL" id="MEJ8303850.1"/>
    </source>
</evidence>
<comment type="caution">
    <text evidence="1">The sequence shown here is derived from an EMBL/GenBank/DDBJ whole genome shotgun (WGS) entry which is preliminary data.</text>
</comment>
<reference evidence="1" key="1">
    <citation type="submission" date="2024-03" db="EMBL/GenBank/DDBJ databases">
        <title>Whole genome sequecning of epiphytes from Marcgravia umbellata leaves.</title>
        <authorList>
            <person name="Kumar G."/>
            <person name="Savka M.A."/>
        </authorList>
    </citation>
    <scope>NUCLEOTIDE SEQUENCE</scope>
    <source>
        <strain evidence="1">RIT_BL5</strain>
    </source>
</reference>
<dbReference type="Proteomes" id="UP001380953">
    <property type="component" value="Unassembled WGS sequence"/>
</dbReference>
<keyword evidence="2" id="KW-1185">Reference proteome</keyword>
<evidence type="ECO:0000313" key="2">
    <source>
        <dbReference type="Proteomes" id="UP001380953"/>
    </source>
</evidence>
<dbReference type="EMBL" id="JBBKAR010000026">
    <property type="protein sequence ID" value="MEJ8303850.1"/>
    <property type="molecule type" value="Genomic_DNA"/>
</dbReference>
<organism evidence="1 2">
    <name type="scientific">Saccharibacillus sacchari</name>
    <dbReference type="NCBI Taxonomy" id="456493"/>
    <lineage>
        <taxon>Bacteria</taxon>
        <taxon>Bacillati</taxon>
        <taxon>Bacillota</taxon>
        <taxon>Bacilli</taxon>
        <taxon>Bacillales</taxon>
        <taxon>Paenibacillaceae</taxon>
        <taxon>Saccharibacillus</taxon>
    </lineage>
</organism>
<sequence length="320" mass="33383">MLLIVLLLASLAVGPAFMSLSTILRYALDYSEQVREHVLLHMLRMPRMLAVLVIGANLGVAGCIMQALTRNPLASPSVFGINAGASFMIVLCTIVLPGLGGLALAGAGFVGGLLTVGLILLMGAAIRGGRADVRLALIGIVIQALLSSFTQGLLVFNEESASKLLFWLAGSAAGIKSEEAALLLLVSLPGLFAALFLGRSLSLIGLGEETAKGLGQRIWLVRSVGIFLVVLLAGVSVAVAGPIGFVGLIVPHMARYLIGTDHRLLLPFSALVGSVLLTAADVGSRFIDFPAETPVGLVTALIGAPYFVWLARRKSRRRAA</sequence>
<proteinExistence type="predicted"/>